<keyword evidence="4 8" id="KW-0663">Pyridoxal phosphate</keyword>
<reference evidence="9" key="2">
    <citation type="submission" date="2021-09" db="EMBL/GenBank/DDBJ databases">
        <authorList>
            <person name="Gilroy R."/>
        </authorList>
    </citation>
    <scope>NUCLEOTIDE SEQUENCE</scope>
    <source>
        <strain evidence="9">ChiGjej2B2-19336</strain>
    </source>
</reference>
<proteinExistence type="inferred from homology"/>
<dbReference type="EC" id="2.9.1.1" evidence="9"/>
<dbReference type="InterPro" id="IPR018319">
    <property type="entry name" value="SelA-like"/>
</dbReference>
<feature type="modified residue" description="N6-(pyridoxal phosphate)lysine" evidence="8">
    <location>
        <position position="78"/>
    </location>
</feature>
<dbReference type="GO" id="GO:0001514">
    <property type="term" value="P:selenocysteine incorporation"/>
    <property type="evidence" value="ECO:0007669"/>
    <property type="project" value="InterPro"/>
</dbReference>
<comment type="similarity">
    <text evidence="7">Belongs to the SelA family.</text>
</comment>
<comment type="caution">
    <text evidence="9">The sequence shown here is derived from an EMBL/GenBank/DDBJ whole genome shotgun (WGS) entry which is preliminary data.</text>
</comment>
<evidence type="ECO:0000256" key="1">
    <source>
        <dbReference type="ARBA" id="ARBA00001933"/>
    </source>
</evidence>
<dbReference type="Gene3D" id="3.40.640.10">
    <property type="entry name" value="Type I PLP-dependent aspartate aminotransferase-like (Major domain)"/>
    <property type="match status" value="1"/>
</dbReference>
<dbReference type="EMBL" id="DYZA01000250">
    <property type="protein sequence ID" value="HJD98380.1"/>
    <property type="molecule type" value="Genomic_DNA"/>
</dbReference>
<feature type="non-terminal residue" evidence="9">
    <location>
        <position position="1"/>
    </location>
</feature>
<dbReference type="InterPro" id="IPR015424">
    <property type="entry name" value="PyrdxlP-dep_Trfase"/>
</dbReference>
<evidence type="ECO:0000256" key="5">
    <source>
        <dbReference type="ARBA" id="ARBA00022917"/>
    </source>
</evidence>
<accession>A0A921AYT7</accession>
<evidence type="ECO:0000256" key="2">
    <source>
        <dbReference type="ARBA" id="ARBA00022490"/>
    </source>
</evidence>
<evidence type="ECO:0000256" key="6">
    <source>
        <dbReference type="ARBA" id="ARBA00023266"/>
    </source>
</evidence>
<keyword evidence="6" id="KW-0711">Selenium</keyword>
<dbReference type="InterPro" id="IPR004534">
    <property type="entry name" value="SelA_trans"/>
</dbReference>
<evidence type="ECO:0000256" key="7">
    <source>
        <dbReference type="ARBA" id="ARBA00044507"/>
    </source>
</evidence>
<dbReference type="AlphaFoldDB" id="A0A921AYT7"/>
<protein>
    <submittedName>
        <fullName evidence="9">L-seryl-tRNA(Sec) selenium transferase</fullName>
        <ecNumber evidence="9">2.9.1.1</ecNumber>
    </submittedName>
</protein>
<dbReference type="PANTHER" id="PTHR32328:SF0">
    <property type="entry name" value="L-SERYL-TRNA(SEC) SELENIUM TRANSFERASE"/>
    <property type="match status" value="1"/>
</dbReference>
<evidence type="ECO:0000313" key="10">
    <source>
        <dbReference type="Proteomes" id="UP000698963"/>
    </source>
</evidence>
<dbReference type="Pfam" id="PF03841">
    <property type="entry name" value="SelA"/>
    <property type="match status" value="1"/>
</dbReference>
<gene>
    <name evidence="9" type="primary">selA</name>
    <name evidence="9" type="ORF">K8W16_12150</name>
</gene>
<name>A0A921AYT7_9BACT</name>
<keyword evidence="5" id="KW-0648">Protein biosynthesis</keyword>
<keyword evidence="2" id="KW-0963">Cytoplasm</keyword>
<evidence type="ECO:0000256" key="4">
    <source>
        <dbReference type="ARBA" id="ARBA00022898"/>
    </source>
</evidence>
<sequence length="251" mass="27736">NTRAVLWVHPSNYRIIGFHSSVPPAELASFAHAHRLPLLEDLGSGSLLDFSPWGLHDEPTVPEVLKAGTDVVTFSGDKVLGGPQAGIIVGRKEYVDQMKRNQLLRALRCDKLTLSALEATLRLYRDRETALRAVPTVRRIIMSAEELQKRAEILRDMLEKELNGLAVCSLKKDFSRVGGGAFPEQGMPTTLVCVKPAGLSAAQLKKRLLSTDPPLVGRLEDPYFQLDPRTMEEEDFSDAARVLSQALRDPS</sequence>
<organism evidence="9 10">
    <name type="scientific">Mailhella massiliensis</name>
    <dbReference type="NCBI Taxonomy" id="1903261"/>
    <lineage>
        <taxon>Bacteria</taxon>
        <taxon>Pseudomonadati</taxon>
        <taxon>Thermodesulfobacteriota</taxon>
        <taxon>Desulfovibrionia</taxon>
        <taxon>Desulfovibrionales</taxon>
        <taxon>Desulfovibrionaceae</taxon>
        <taxon>Mailhella</taxon>
    </lineage>
</organism>
<dbReference type="Proteomes" id="UP000698963">
    <property type="component" value="Unassembled WGS sequence"/>
</dbReference>
<evidence type="ECO:0000256" key="3">
    <source>
        <dbReference type="ARBA" id="ARBA00022679"/>
    </source>
</evidence>
<dbReference type="PANTHER" id="PTHR32328">
    <property type="entry name" value="L-SERYL-TRNA(SEC) SELENIUM TRANSFERASE"/>
    <property type="match status" value="1"/>
</dbReference>
<evidence type="ECO:0000256" key="8">
    <source>
        <dbReference type="PIRSR" id="PIRSR618319-50"/>
    </source>
</evidence>
<evidence type="ECO:0000313" key="9">
    <source>
        <dbReference type="EMBL" id="HJD98380.1"/>
    </source>
</evidence>
<comment type="cofactor">
    <cofactor evidence="1 8">
        <name>pyridoxal 5'-phosphate</name>
        <dbReference type="ChEBI" id="CHEBI:597326"/>
    </cofactor>
</comment>
<reference evidence="9" key="1">
    <citation type="journal article" date="2021" name="PeerJ">
        <title>Extensive microbial diversity within the chicken gut microbiome revealed by metagenomics and culture.</title>
        <authorList>
            <person name="Gilroy R."/>
            <person name="Ravi A."/>
            <person name="Getino M."/>
            <person name="Pursley I."/>
            <person name="Horton D.L."/>
            <person name="Alikhan N.F."/>
            <person name="Baker D."/>
            <person name="Gharbi K."/>
            <person name="Hall N."/>
            <person name="Watson M."/>
            <person name="Adriaenssens E.M."/>
            <person name="Foster-Nyarko E."/>
            <person name="Jarju S."/>
            <person name="Secka A."/>
            <person name="Antonio M."/>
            <person name="Oren A."/>
            <person name="Chaudhuri R.R."/>
            <person name="La Ragione R."/>
            <person name="Hildebrand F."/>
            <person name="Pallen M.J."/>
        </authorList>
    </citation>
    <scope>NUCLEOTIDE SEQUENCE</scope>
    <source>
        <strain evidence="9">ChiGjej2B2-19336</strain>
    </source>
</reference>
<dbReference type="HAMAP" id="MF_00423">
    <property type="entry name" value="SelA"/>
    <property type="match status" value="1"/>
</dbReference>
<dbReference type="SUPFAM" id="SSF53383">
    <property type="entry name" value="PLP-dependent transferases"/>
    <property type="match status" value="1"/>
</dbReference>
<dbReference type="GO" id="GO:0005737">
    <property type="term" value="C:cytoplasm"/>
    <property type="evidence" value="ECO:0007669"/>
    <property type="project" value="InterPro"/>
</dbReference>
<dbReference type="Gene3D" id="3.90.1150.180">
    <property type="match status" value="1"/>
</dbReference>
<dbReference type="RefSeq" id="WP_304124243.1">
    <property type="nucleotide sequence ID" value="NZ_DYZA01000250.1"/>
</dbReference>
<keyword evidence="3 9" id="KW-0808">Transferase</keyword>
<dbReference type="GO" id="GO:0004125">
    <property type="term" value="F:L-seryl-tRNA(Sec) selenium transferase activity"/>
    <property type="evidence" value="ECO:0007669"/>
    <property type="project" value="UniProtKB-EC"/>
</dbReference>
<dbReference type="NCBIfam" id="TIGR00474">
    <property type="entry name" value="selA"/>
    <property type="match status" value="1"/>
</dbReference>
<dbReference type="InterPro" id="IPR015421">
    <property type="entry name" value="PyrdxlP-dep_Trfase_major"/>
</dbReference>